<comment type="similarity">
    <text evidence="2">In the C-terminal section; belongs to the flavoprotein pyridine nucleotide cytochrome reductase family.</text>
</comment>
<organism evidence="18 19">
    <name type="scientific">Actinacidiphila oryziradicis</name>
    <dbReference type="NCBI Taxonomy" id="2571141"/>
    <lineage>
        <taxon>Bacteria</taxon>
        <taxon>Bacillati</taxon>
        <taxon>Actinomycetota</taxon>
        <taxon>Actinomycetes</taxon>
        <taxon>Kitasatosporales</taxon>
        <taxon>Streptomycetaceae</taxon>
        <taxon>Actinacidiphila</taxon>
    </lineage>
</organism>
<dbReference type="InterPro" id="IPR017927">
    <property type="entry name" value="FAD-bd_FR_type"/>
</dbReference>
<dbReference type="SUPFAM" id="SSF63380">
    <property type="entry name" value="Riboflavin synthase domain-like"/>
    <property type="match status" value="1"/>
</dbReference>
<keyword evidence="7" id="KW-0479">Metal-binding</keyword>
<keyword evidence="19" id="KW-1185">Reference proteome</keyword>
<evidence type="ECO:0000313" key="18">
    <source>
        <dbReference type="EMBL" id="TJZ99271.1"/>
    </source>
</evidence>
<evidence type="ECO:0000259" key="16">
    <source>
        <dbReference type="PROSITE" id="PS01033"/>
    </source>
</evidence>
<evidence type="ECO:0000313" key="19">
    <source>
        <dbReference type="Proteomes" id="UP000305778"/>
    </source>
</evidence>
<dbReference type="Proteomes" id="UP000305778">
    <property type="component" value="Unassembled WGS sequence"/>
</dbReference>
<dbReference type="SUPFAM" id="SSF52343">
    <property type="entry name" value="Ferredoxin reductase-like, C-terminal NADP-linked domain"/>
    <property type="match status" value="1"/>
</dbReference>
<keyword evidence="11" id="KW-0520">NAD</keyword>
<dbReference type="InterPro" id="IPR039261">
    <property type="entry name" value="FNR_nucleotide-bd"/>
</dbReference>
<dbReference type="Pfam" id="PF00175">
    <property type="entry name" value="NAD_binding_1"/>
    <property type="match status" value="1"/>
</dbReference>
<evidence type="ECO:0000256" key="5">
    <source>
        <dbReference type="ARBA" id="ARBA00022621"/>
    </source>
</evidence>
<evidence type="ECO:0000256" key="1">
    <source>
        <dbReference type="ARBA" id="ARBA00001970"/>
    </source>
</evidence>
<dbReference type="GO" id="GO:0051537">
    <property type="term" value="F:2 iron, 2 sulfur cluster binding"/>
    <property type="evidence" value="ECO:0007669"/>
    <property type="project" value="UniProtKB-KW"/>
</dbReference>
<keyword evidence="8" id="KW-0521">NADP</keyword>
<comment type="caution">
    <text evidence="18">The sequence shown here is derived from an EMBL/GenBank/DDBJ whole genome shotgun (WGS) entry which is preliminary data.</text>
</comment>
<reference evidence="18 19" key="1">
    <citation type="submission" date="2019-04" db="EMBL/GenBank/DDBJ databases">
        <title>Streptomyces oryziradicis sp. nov., a novel actinomycete isolated from rhizosphere soil of rice (Oryza sativa L.).</title>
        <authorList>
            <person name="Li C."/>
        </authorList>
    </citation>
    <scope>NUCLEOTIDE SEQUENCE [LARGE SCALE GENOMIC DNA]</scope>
    <source>
        <strain evidence="18 19">NEAU-C40</strain>
    </source>
</reference>
<dbReference type="CDD" id="cd06187">
    <property type="entry name" value="O2ase_reductase_like"/>
    <property type="match status" value="1"/>
</dbReference>
<evidence type="ECO:0000256" key="13">
    <source>
        <dbReference type="ARBA" id="ARBA00049433"/>
    </source>
</evidence>
<sequence>MPRLGGRPQDTSAARNEARPVPSPPSPAASPVPQAVTPVPALLSGDEIAMLRASVAIVSPLAQDMTVYFYAILFTRYPQVRGLFPQNMDVQRDRLLRGLLRIVDLVDDPDNLVRFCSRLGRDHRKFGALSPHYPAVGECLLASLARFAGAAWSAELADVWTRAYGLVAQVMSEAAELDAQQAPAVWQAEIIRHVHRGHGIAEITVRTEFPYPYTAGQYASMETPWQPRAWRYYSPAHAPRDDSTITFHVRAIPGGQVSPALVHWAKPGDQVQLGPTQGDMVLDPRSDRDLVCVAGGTGIAPIQALVEQAARSGMERHVDVFIGARTAGELYGLDDMLRISQRHHWLSVRAAVSHERIAGLEGTLPQVLSEFGPWYQHDAFLSGPIDMVTRATSTLVRKGIPRERILHDPFDVPALEAALLPQRMRDQQGEPGEDYA</sequence>
<evidence type="ECO:0000256" key="12">
    <source>
        <dbReference type="ARBA" id="ARBA00048649"/>
    </source>
</evidence>
<dbReference type="PRINTS" id="PR00410">
    <property type="entry name" value="PHEHYDRXLASE"/>
</dbReference>
<evidence type="ECO:0000256" key="2">
    <source>
        <dbReference type="ARBA" id="ARBA00006401"/>
    </source>
</evidence>
<dbReference type="PANTHER" id="PTHR43396">
    <property type="entry name" value="FLAVOHEMOPROTEIN"/>
    <property type="match status" value="1"/>
</dbReference>
<feature type="region of interest" description="Disordered" evidence="15">
    <location>
        <begin position="1"/>
        <end position="34"/>
    </location>
</feature>
<dbReference type="Pfam" id="PF00970">
    <property type="entry name" value="FAD_binding_6"/>
    <property type="match status" value="1"/>
</dbReference>
<comment type="cofactor">
    <cofactor evidence="1">
        <name>heme b</name>
        <dbReference type="ChEBI" id="CHEBI:60344"/>
    </cofactor>
</comment>
<dbReference type="EC" id="1.14.12.17" evidence="3"/>
<comment type="catalytic activity">
    <reaction evidence="13">
        <text>2 nitric oxide + NADPH + 2 O2 = 2 nitrate + NADP(+) + H(+)</text>
        <dbReference type="Rhea" id="RHEA:19465"/>
        <dbReference type="ChEBI" id="CHEBI:15378"/>
        <dbReference type="ChEBI" id="CHEBI:15379"/>
        <dbReference type="ChEBI" id="CHEBI:16480"/>
        <dbReference type="ChEBI" id="CHEBI:17632"/>
        <dbReference type="ChEBI" id="CHEBI:57783"/>
        <dbReference type="ChEBI" id="CHEBI:58349"/>
        <dbReference type="EC" id="1.14.12.17"/>
    </reaction>
</comment>
<keyword evidence="5 14" id="KW-0561">Oxygen transport</keyword>
<dbReference type="PROSITE" id="PS01033">
    <property type="entry name" value="GLOBIN"/>
    <property type="match status" value="1"/>
</dbReference>
<evidence type="ECO:0000256" key="14">
    <source>
        <dbReference type="RuleBase" id="RU000356"/>
    </source>
</evidence>
<dbReference type="InterPro" id="IPR017938">
    <property type="entry name" value="Riboflavin_synthase-like_b-brl"/>
</dbReference>
<proteinExistence type="inferred from homology"/>
<dbReference type="GO" id="GO:0046210">
    <property type="term" value="P:nitric oxide catabolic process"/>
    <property type="evidence" value="ECO:0007669"/>
    <property type="project" value="TreeGrafter"/>
</dbReference>
<protein>
    <recommendedName>
        <fullName evidence="3">nitric oxide dioxygenase</fullName>
        <ecNumber evidence="3">1.14.12.17</ecNumber>
    </recommendedName>
</protein>
<evidence type="ECO:0000256" key="10">
    <source>
        <dbReference type="ARBA" id="ARBA00023014"/>
    </source>
</evidence>
<dbReference type="Gene3D" id="1.10.490.10">
    <property type="entry name" value="Globins"/>
    <property type="match status" value="1"/>
</dbReference>
<gene>
    <name evidence="18" type="ORF">FCI23_46445</name>
</gene>
<dbReference type="OrthoDB" id="3213438at2"/>
<dbReference type="GO" id="GO:0019825">
    <property type="term" value="F:oxygen binding"/>
    <property type="evidence" value="ECO:0007669"/>
    <property type="project" value="InterPro"/>
</dbReference>
<evidence type="ECO:0000256" key="11">
    <source>
        <dbReference type="ARBA" id="ARBA00023027"/>
    </source>
</evidence>
<evidence type="ECO:0000256" key="6">
    <source>
        <dbReference type="ARBA" id="ARBA00022714"/>
    </source>
</evidence>
<evidence type="ECO:0000256" key="15">
    <source>
        <dbReference type="SAM" id="MobiDB-lite"/>
    </source>
</evidence>
<evidence type="ECO:0000256" key="7">
    <source>
        <dbReference type="ARBA" id="ARBA00022723"/>
    </source>
</evidence>
<keyword evidence="10" id="KW-0411">Iron-sulfur</keyword>
<feature type="domain" description="FAD-binding FR-type" evidence="17">
    <location>
        <begin position="183"/>
        <end position="283"/>
    </location>
</feature>
<dbReference type="InterPro" id="IPR009050">
    <property type="entry name" value="Globin-like_sf"/>
</dbReference>
<dbReference type="GO" id="GO:0071500">
    <property type="term" value="P:cellular response to nitrosative stress"/>
    <property type="evidence" value="ECO:0007669"/>
    <property type="project" value="TreeGrafter"/>
</dbReference>
<evidence type="ECO:0000256" key="8">
    <source>
        <dbReference type="ARBA" id="ARBA00022857"/>
    </source>
</evidence>
<comment type="similarity">
    <text evidence="14">Belongs to the globin family.</text>
</comment>
<evidence type="ECO:0000256" key="3">
    <source>
        <dbReference type="ARBA" id="ARBA00012229"/>
    </source>
</evidence>
<accession>A0A4U0RT19</accession>
<evidence type="ECO:0000259" key="17">
    <source>
        <dbReference type="PROSITE" id="PS51384"/>
    </source>
</evidence>
<dbReference type="InterPro" id="IPR000971">
    <property type="entry name" value="Globin"/>
</dbReference>
<dbReference type="AlphaFoldDB" id="A0A4U0RT19"/>
<dbReference type="InterPro" id="IPR008333">
    <property type="entry name" value="Cbr1-like_FAD-bd_dom"/>
</dbReference>
<dbReference type="CDD" id="cd19753">
    <property type="entry name" value="Mb-like_oxidoreductase"/>
    <property type="match status" value="1"/>
</dbReference>
<dbReference type="SUPFAM" id="SSF46458">
    <property type="entry name" value="Globin-like"/>
    <property type="match status" value="1"/>
</dbReference>
<keyword evidence="6" id="KW-0001">2Fe-2S</keyword>
<dbReference type="EMBL" id="SUMC01000112">
    <property type="protein sequence ID" value="TJZ99271.1"/>
    <property type="molecule type" value="Genomic_DNA"/>
</dbReference>
<dbReference type="GO" id="GO:0008941">
    <property type="term" value="F:nitric oxide dioxygenase NAD(P)H activity"/>
    <property type="evidence" value="ECO:0007669"/>
    <property type="project" value="UniProtKB-EC"/>
</dbReference>
<feature type="domain" description="Globin" evidence="16">
    <location>
        <begin position="42"/>
        <end position="176"/>
    </location>
</feature>
<keyword evidence="9" id="KW-0408">Iron</keyword>
<dbReference type="Gene3D" id="2.40.30.10">
    <property type="entry name" value="Translation factors"/>
    <property type="match status" value="1"/>
</dbReference>
<dbReference type="Gene3D" id="3.40.50.80">
    <property type="entry name" value="Nucleotide-binding domain of ferredoxin-NADP reductase (FNR) module"/>
    <property type="match status" value="1"/>
</dbReference>
<dbReference type="GO" id="GO:0046872">
    <property type="term" value="F:metal ion binding"/>
    <property type="evidence" value="ECO:0007669"/>
    <property type="project" value="UniProtKB-KW"/>
</dbReference>
<comment type="catalytic activity">
    <reaction evidence="12">
        <text>2 nitric oxide + NADH + 2 O2 = 2 nitrate + NAD(+) + H(+)</text>
        <dbReference type="Rhea" id="RHEA:19469"/>
        <dbReference type="ChEBI" id="CHEBI:15378"/>
        <dbReference type="ChEBI" id="CHEBI:15379"/>
        <dbReference type="ChEBI" id="CHEBI:16480"/>
        <dbReference type="ChEBI" id="CHEBI:17632"/>
        <dbReference type="ChEBI" id="CHEBI:57540"/>
        <dbReference type="ChEBI" id="CHEBI:57945"/>
        <dbReference type="EC" id="1.14.12.17"/>
    </reaction>
</comment>
<dbReference type="InterPro" id="IPR012292">
    <property type="entry name" value="Globin/Proto"/>
</dbReference>
<name>A0A4U0RT19_9ACTN</name>
<feature type="compositionally biased region" description="Pro residues" evidence="15">
    <location>
        <begin position="21"/>
        <end position="30"/>
    </location>
</feature>
<dbReference type="PANTHER" id="PTHR43396:SF3">
    <property type="entry name" value="FLAVOHEMOPROTEIN"/>
    <property type="match status" value="1"/>
</dbReference>
<dbReference type="GO" id="GO:0020037">
    <property type="term" value="F:heme binding"/>
    <property type="evidence" value="ECO:0007669"/>
    <property type="project" value="InterPro"/>
</dbReference>
<dbReference type="GO" id="GO:0071949">
    <property type="term" value="F:FAD binding"/>
    <property type="evidence" value="ECO:0007669"/>
    <property type="project" value="TreeGrafter"/>
</dbReference>
<dbReference type="InterPro" id="IPR001433">
    <property type="entry name" value="OxRdtase_FAD/NAD-bd"/>
</dbReference>
<evidence type="ECO:0000256" key="9">
    <source>
        <dbReference type="ARBA" id="ARBA00023004"/>
    </source>
</evidence>
<dbReference type="Pfam" id="PF00042">
    <property type="entry name" value="Globin"/>
    <property type="match status" value="1"/>
</dbReference>
<dbReference type="PROSITE" id="PS51384">
    <property type="entry name" value="FAD_FR"/>
    <property type="match status" value="1"/>
</dbReference>
<dbReference type="GO" id="GO:0005344">
    <property type="term" value="F:oxygen carrier activity"/>
    <property type="evidence" value="ECO:0007669"/>
    <property type="project" value="UniProtKB-KW"/>
</dbReference>
<keyword evidence="14" id="KW-0813">Transport</keyword>
<keyword evidence="4 14" id="KW-0349">Heme</keyword>
<evidence type="ECO:0000256" key="4">
    <source>
        <dbReference type="ARBA" id="ARBA00022617"/>
    </source>
</evidence>